<dbReference type="STRING" id="28573.A0A0U1LQ10"/>
<evidence type="ECO:0000256" key="2">
    <source>
        <dbReference type="ARBA" id="ARBA00007447"/>
    </source>
</evidence>
<evidence type="ECO:0000256" key="9">
    <source>
        <dbReference type="ARBA" id="ARBA00023026"/>
    </source>
</evidence>
<organism evidence="18 19">
    <name type="scientific">Talaromyces islandicus</name>
    <name type="common">Penicillium islandicum</name>
    <dbReference type="NCBI Taxonomy" id="28573"/>
    <lineage>
        <taxon>Eukaryota</taxon>
        <taxon>Fungi</taxon>
        <taxon>Dikarya</taxon>
        <taxon>Ascomycota</taxon>
        <taxon>Pezizomycotina</taxon>
        <taxon>Eurotiomycetes</taxon>
        <taxon>Eurotiomycetidae</taxon>
        <taxon>Eurotiales</taxon>
        <taxon>Trichocomaceae</taxon>
        <taxon>Talaromyces</taxon>
        <taxon>Talaromyces sect. Islandici</taxon>
    </lineage>
</organism>
<dbReference type="OMA" id="AASNTWV"/>
<dbReference type="AlphaFoldDB" id="A0A0U1LQ10"/>
<keyword evidence="12" id="KW-0449">Lipoprotein</keyword>
<dbReference type="Pfam" id="PF00026">
    <property type="entry name" value="Asp"/>
    <property type="match status" value="1"/>
</dbReference>
<dbReference type="CDD" id="cd05471">
    <property type="entry name" value="pepsin_like"/>
    <property type="match status" value="1"/>
</dbReference>
<keyword evidence="19" id="KW-1185">Reference proteome</keyword>
<comment type="similarity">
    <text evidence="2 15">Belongs to the peptidase A1 family.</text>
</comment>
<dbReference type="PROSITE" id="PS00141">
    <property type="entry name" value="ASP_PROTEASE"/>
    <property type="match status" value="1"/>
</dbReference>
<keyword evidence="5 15" id="KW-0645">Protease</keyword>
<feature type="active site" evidence="13">
    <location>
        <position position="297"/>
    </location>
</feature>
<keyword evidence="10" id="KW-0472">Membrane</keyword>
<keyword evidence="14" id="KW-1015">Disulfide bond</keyword>
<keyword evidence="7 15" id="KW-0064">Aspartyl protease</keyword>
<accession>A0A0U1LQ10</accession>
<evidence type="ECO:0000256" key="7">
    <source>
        <dbReference type="ARBA" id="ARBA00022750"/>
    </source>
</evidence>
<evidence type="ECO:0000256" key="8">
    <source>
        <dbReference type="ARBA" id="ARBA00022801"/>
    </source>
</evidence>
<keyword evidence="11" id="KW-0325">Glycoprotein</keyword>
<keyword evidence="8 15" id="KW-0378">Hydrolase</keyword>
<feature type="region of interest" description="Disordered" evidence="16">
    <location>
        <begin position="414"/>
        <end position="436"/>
    </location>
</feature>
<evidence type="ECO:0000256" key="13">
    <source>
        <dbReference type="PIRSR" id="PIRSR601461-1"/>
    </source>
</evidence>
<dbReference type="InterPro" id="IPR001461">
    <property type="entry name" value="Aspartic_peptidase_A1"/>
</dbReference>
<dbReference type="Proteomes" id="UP000054383">
    <property type="component" value="Unassembled WGS sequence"/>
</dbReference>
<feature type="disulfide bond" evidence="14">
    <location>
        <begin position="331"/>
        <end position="365"/>
    </location>
</feature>
<dbReference type="PRINTS" id="PR00792">
    <property type="entry name" value="PEPSIN"/>
</dbReference>
<evidence type="ECO:0000313" key="19">
    <source>
        <dbReference type="Proteomes" id="UP000054383"/>
    </source>
</evidence>
<dbReference type="GO" id="GO:0098552">
    <property type="term" value="C:side of membrane"/>
    <property type="evidence" value="ECO:0007669"/>
    <property type="project" value="UniProtKB-KW"/>
</dbReference>
<dbReference type="FunFam" id="2.40.70.10:FF:000085">
    <property type="entry name" value="Aspartic-type endopeptidase (CtsD), putative"/>
    <property type="match status" value="1"/>
</dbReference>
<evidence type="ECO:0000256" key="4">
    <source>
        <dbReference type="ARBA" id="ARBA00022622"/>
    </source>
</evidence>
<dbReference type="EMBL" id="CVMT01000002">
    <property type="protein sequence ID" value="CRG85421.1"/>
    <property type="molecule type" value="Genomic_DNA"/>
</dbReference>
<evidence type="ECO:0000256" key="5">
    <source>
        <dbReference type="ARBA" id="ARBA00022670"/>
    </source>
</evidence>
<comment type="subcellular location">
    <subcellularLocation>
        <location evidence="1">Cell membrane</location>
        <topology evidence="1">Lipid-anchor</topology>
        <topology evidence="1">GPI-anchor</topology>
    </subcellularLocation>
</comment>
<evidence type="ECO:0000313" key="18">
    <source>
        <dbReference type="EMBL" id="CRG85421.1"/>
    </source>
</evidence>
<feature type="active site" evidence="13">
    <location>
        <position position="114"/>
    </location>
</feature>
<dbReference type="GO" id="GO:0005886">
    <property type="term" value="C:plasma membrane"/>
    <property type="evidence" value="ECO:0007669"/>
    <property type="project" value="UniProtKB-SubCell"/>
</dbReference>
<dbReference type="PANTHER" id="PTHR47966">
    <property type="entry name" value="BETA-SITE APP-CLEAVING ENZYME, ISOFORM A-RELATED"/>
    <property type="match status" value="1"/>
</dbReference>
<dbReference type="InterPro" id="IPR021109">
    <property type="entry name" value="Peptidase_aspartic_dom_sf"/>
</dbReference>
<dbReference type="InterPro" id="IPR034164">
    <property type="entry name" value="Pepsin-like_dom"/>
</dbReference>
<dbReference type="FunFam" id="2.40.70.10:FF:000060">
    <property type="entry name" value="Aspartic-type endopeptidase ctsD"/>
    <property type="match status" value="1"/>
</dbReference>
<keyword evidence="3" id="KW-1003">Cell membrane</keyword>
<dbReference type="InterPro" id="IPR001969">
    <property type="entry name" value="Aspartic_peptidase_AS"/>
</dbReference>
<sequence length="475" mass="50047">MRLSQYALSTAVLSTGVNAFYPYLRTSLANSDLDRRFYPYQFGASADDDTAGLPTLPLKKRSTPRRRDNHYTVIEGTPPSTPNSVAVNDDGQDFSYFFAMEFGSKNQSMWMLFDTGGTNTWAFSDDCTVQACEMHNAFGSSDSTTLQVTTEPFDVGYGTGTVTGVLGTDIVSFADFSMNLTFGLVSNASSDFEDYPMDGILGLGRSNSSTTGTLTAMETIAQSHSLQSNIIGISLQRSSDGAKDGEITFGGVDDTKFTGNITYTDTSPGTNLWQIPLDDAIVNGEPLNFTGKSAIVDTGTSYIFLPPSDAAAVHALIPESAAAGENFKIPCSSNVTVRFTISGVSYDVSPKDYVGSGADSTGTTCYSNIIGVQTAGTDDWLLGDVFLKNVYTVFDFDLNRVGFAARNGTVATTRTASTAASTDSTNPAATSAGSPTGTIAAASQSAVQTGRAASFAHPKAALLAGAMSLYTLVYV</sequence>
<dbReference type="InterPro" id="IPR033121">
    <property type="entry name" value="PEPTIDASE_A1"/>
</dbReference>
<dbReference type="PROSITE" id="PS51767">
    <property type="entry name" value="PEPTIDASE_A1"/>
    <property type="match status" value="1"/>
</dbReference>
<dbReference type="Gene3D" id="2.40.70.10">
    <property type="entry name" value="Acid Proteases"/>
    <property type="match status" value="2"/>
</dbReference>
<reference evidence="18 19" key="1">
    <citation type="submission" date="2015-04" db="EMBL/GenBank/DDBJ databases">
        <authorList>
            <person name="Syromyatnikov M.Y."/>
            <person name="Popov V.N."/>
        </authorList>
    </citation>
    <scope>NUCLEOTIDE SEQUENCE [LARGE SCALE GENOMIC DNA]</scope>
    <source>
        <strain evidence="18">WF-38-12</strain>
    </source>
</reference>
<evidence type="ECO:0000256" key="14">
    <source>
        <dbReference type="PIRSR" id="PIRSR601461-2"/>
    </source>
</evidence>
<feature type="compositionally biased region" description="Low complexity" evidence="16">
    <location>
        <begin position="414"/>
        <end position="432"/>
    </location>
</feature>
<evidence type="ECO:0000256" key="6">
    <source>
        <dbReference type="ARBA" id="ARBA00022729"/>
    </source>
</evidence>
<name>A0A0U1LQ10_TALIS</name>
<evidence type="ECO:0000256" key="10">
    <source>
        <dbReference type="ARBA" id="ARBA00023136"/>
    </source>
</evidence>
<feature type="disulfide bond" evidence="14">
    <location>
        <begin position="127"/>
        <end position="132"/>
    </location>
</feature>
<feature type="domain" description="Peptidase A1" evidence="17">
    <location>
        <begin position="96"/>
        <end position="404"/>
    </location>
</feature>
<protein>
    <recommendedName>
        <fullName evidence="17">Peptidase A1 domain-containing protein</fullName>
    </recommendedName>
</protein>
<keyword evidence="9" id="KW-0843">Virulence</keyword>
<keyword evidence="4" id="KW-0336">GPI-anchor</keyword>
<evidence type="ECO:0000256" key="11">
    <source>
        <dbReference type="ARBA" id="ARBA00023180"/>
    </source>
</evidence>
<evidence type="ECO:0000256" key="15">
    <source>
        <dbReference type="RuleBase" id="RU000454"/>
    </source>
</evidence>
<dbReference type="GO" id="GO:0006508">
    <property type="term" value="P:proteolysis"/>
    <property type="evidence" value="ECO:0007669"/>
    <property type="project" value="UniProtKB-KW"/>
</dbReference>
<evidence type="ECO:0000259" key="17">
    <source>
        <dbReference type="PROSITE" id="PS51767"/>
    </source>
</evidence>
<dbReference type="PANTHER" id="PTHR47966:SF75">
    <property type="entry name" value="ENDOPEPTIDASE (CTSD), PUTATIVE (AFU_ORTHOLOGUE AFUA_4G07040)-RELATED"/>
    <property type="match status" value="1"/>
</dbReference>
<gene>
    <name evidence="18" type="ORF">PISL3812_02485</name>
</gene>
<dbReference type="OrthoDB" id="28208at2759"/>
<dbReference type="GO" id="GO:0004190">
    <property type="term" value="F:aspartic-type endopeptidase activity"/>
    <property type="evidence" value="ECO:0007669"/>
    <property type="project" value="UniProtKB-KW"/>
</dbReference>
<evidence type="ECO:0000256" key="16">
    <source>
        <dbReference type="SAM" id="MobiDB-lite"/>
    </source>
</evidence>
<evidence type="ECO:0000256" key="1">
    <source>
        <dbReference type="ARBA" id="ARBA00004609"/>
    </source>
</evidence>
<evidence type="ECO:0000256" key="12">
    <source>
        <dbReference type="ARBA" id="ARBA00023288"/>
    </source>
</evidence>
<proteinExistence type="inferred from homology"/>
<evidence type="ECO:0000256" key="3">
    <source>
        <dbReference type="ARBA" id="ARBA00022475"/>
    </source>
</evidence>
<dbReference type="SUPFAM" id="SSF50630">
    <property type="entry name" value="Acid proteases"/>
    <property type="match status" value="1"/>
</dbReference>
<keyword evidence="6" id="KW-0732">Signal</keyword>